<accession>F9W8H7</accession>
<dbReference type="InterPro" id="IPR037231">
    <property type="entry name" value="NAP-like_sf"/>
</dbReference>
<dbReference type="Proteomes" id="UP000000702">
    <property type="component" value="Unassembled WGS sequence"/>
</dbReference>
<dbReference type="OMA" id="ISFRQNM"/>
<gene>
    <name evidence="1" type="ORF">TCIL3000_0_42550</name>
</gene>
<dbReference type="VEuPathDB" id="TriTrypDB:TcIL3000_0_42550"/>
<comment type="caution">
    <text evidence="1">The sequence shown here is derived from an EMBL/GenBank/DDBJ whole genome shotgun (WGS) entry which is preliminary data.</text>
</comment>
<name>F9W8H7_TRYCI</name>
<reference evidence="2" key="1">
    <citation type="submission" date="2011-07" db="EMBL/GenBank/DDBJ databases">
        <title>Divergent evolution of antigenic variation in African trypanosomes.</title>
        <authorList>
            <person name="Jackson A.P."/>
            <person name="Berry A."/>
            <person name="Allison H.C."/>
            <person name="Burton P."/>
            <person name="Anderson J."/>
            <person name="Aslett M."/>
            <person name="Brown R."/>
            <person name="Corton N."/>
            <person name="Harris D."/>
            <person name="Hauser H."/>
            <person name="Gamble J."/>
            <person name="Gilderthorp R."/>
            <person name="McQuillan J."/>
            <person name="Quail M.A."/>
            <person name="Sanders M."/>
            <person name="Van Tonder A."/>
            <person name="Ginger M.L."/>
            <person name="Donelson J.E."/>
            <person name="Field M.C."/>
            <person name="Barry J.D."/>
            <person name="Berriman M."/>
            <person name="Hertz-Fowler C."/>
        </authorList>
    </citation>
    <scope>NUCLEOTIDE SEQUENCE [LARGE SCALE GENOMIC DNA]</scope>
    <source>
        <strain evidence="2">IL3000</strain>
    </source>
</reference>
<dbReference type="EMBL" id="CAEQ01001170">
    <property type="protein sequence ID" value="CCD13509.1"/>
    <property type="molecule type" value="Genomic_DNA"/>
</dbReference>
<evidence type="ECO:0000313" key="2">
    <source>
        <dbReference type="Proteomes" id="UP000000702"/>
    </source>
</evidence>
<organism evidence="1 2">
    <name type="scientific">Trypanosoma congolense (strain IL3000)</name>
    <dbReference type="NCBI Taxonomy" id="1068625"/>
    <lineage>
        <taxon>Eukaryota</taxon>
        <taxon>Discoba</taxon>
        <taxon>Euglenozoa</taxon>
        <taxon>Kinetoplastea</taxon>
        <taxon>Metakinetoplastina</taxon>
        <taxon>Trypanosomatida</taxon>
        <taxon>Trypanosomatidae</taxon>
        <taxon>Trypanosoma</taxon>
        <taxon>Nannomonas</taxon>
    </lineage>
</organism>
<evidence type="ECO:0000313" key="1">
    <source>
        <dbReference type="EMBL" id="CCD13509.1"/>
    </source>
</evidence>
<sequence length="186" mass="21234">MELVPQDVIDAIAKCSAEVQRIQSQTDNALVGIRAEFRERIEVLFEKRQEQLGKVDGFWSEAFTAPESPVRSLLCGPLDQRLARALTDFNVKTSIREGTICRCVMVTFRSNICVEEGTYSRELDSTLKTISVKPIVWKNGTERTRHDSVFKFFSTDETNEEFIEDVLAAFDELFQNPFLVLEAETE</sequence>
<dbReference type="SUPFAM" id="SSF143113">
    <property type="entry name" value="NAP-like"/>
    <property type="match status" value="1"/>
</dbReference>
<keyword evidence="2" id="KW-1185">Reference proteome</keyword>
<dbReference type="AlphaFoldDB" id="F9W8H7"/>
<reference evidence="1 2" key="2">
    <citation type="journal article" date="2012" name="Proc. Natl. Acad. Sci. U.S.A.">
        <title>Antigenic diversity is generated by distinct evolutionary mechanisms in African trypanosome species.</title>
        <authorList>
            <person name="Jackson A.P."/>
            <person name="Berry A."/>
            <person name="Aslett M."/>
            <person name="Allison H.C."/>
            <person name="Burton P."/>
            <person name="Vavrova-Anderson J."/>
            <person name="Brown R."/>
            <person name="Browne H."/>
            <person name="Corton N."/>
            <person name="Hauser H."/>
            <person name="Gamble J."/>
            <person name="Gilderthorp R."/>
            <person name="Marcello L."/>
            <person name="McQuillan J."/>
            <person name="Otto T.D."/>
            <person name="Quail M.A."/>
            <person name="Sanders M.J."/>
            <person name="van Tonder A."/>
            <person name="Ginger M.L."/>
            <person name="Field M.C."/>
            <person name="Barry J.D."/>
            <person name="Hertz-Fowler C."/>
            <person name="Berriman M."/>
        </authorList>
    </citation>
    <scope>NUCLEOTIDE SEQUENCE [LARGE SCALE GENOMIC DNA]</scope>
    <source>
        <strain evidence="1 2">IL3000</strain>
    </source>
</reference>
<proteinExistence type="predicted"/>
<protein>
    <submittedName>
        <fullName evidence="1">WGS project CAEQ00000000 data, annotated contig 1735</fullName>
    </submittedName>
</protein>